<evidence type="ECO:0000313" key="17">
    <source>
        <dbReference type="EMBL" id="SQI36173.1"/>
    </source>
</evidence>
<evidence type="ECO:0000256" key="8">
    <source>
        <dbReference type="ARBA" id="ARBA00022741"/>
    </source>
</evidence>
<evidence type="ECO:0000256" key="1">
    <source>
        <dbReference type="ARBA" id="ARBA00000085"/>
    </source>
</evidence>
<sequence length="459" mass="51405">MTIRLFPRTLSLSCRLVGFMSLTAIAAFLTFSVIMIYSVEKHFEEQDINDLKAYSASISGHISSRGKNSDGIVGALTKSEFEKSNLFIYLQDEAGKTLFTSDDSPAIDDVIDDGQSGPLYEKNHYRALVSPISVYVDGRPVSYTLIVAMSTDFHLHYIYRLKSDLVVAALVICLIIVLVVQLAVYQGHSPLRKVSKKVASITSDNLNTRLMPEDVPVELRQLVVSFNVMLERIEDVFKRQSNFSADIAHEMRTPITNLVTQTQFILNHPRSTQEYQELLYSNLEEYERMANMVGDMLFLSQVDNHQVVTDTGSVNLRTEIEKVFDFFEAWAEEKGVQLDLKGDVPTIRGDAPMLRRAVSNLLSNAIRYTPIGETVTVALSQMGAEVSLSISNPGVGIPAEHLPHLFDRFYRVDRSRQRKGEGSGIGLAIVKSIVEAHRGRVSVSSDEQITRFSLIFPKE</sequence>
<dbReference type="NCBIfam" id="TIGR01386">
    <property type="entry name" value="cztS_silS_copS"/>
    <property type="match status" value="1"/>
</dbReference>
<feature type="domain" description="HAMP" evidence="16">
    <location>
        <begin position="185"/>
        <end position="238"/>
    </location>
</feature>
<evidence type="ECO:0000256" key="5">
    <source>
        <dbReference type="ARBA" id="ARBA00022553"/>
    </source>
</evidence>
<dbReference type="SUPFAM" id="SSF55874">
    <property type="entry name" value="ATPase domain of HSP90 chaperone/DNA topoisomerase II/histidine kinase"/>
    <property type="match status" value="1"/>
</dbReference>
<keyword evidence="12 14" id="KW-0902">Two-component regulatory system</keyword>
<evidence type="ECO:0000256" key="9">
    <source>
        <dbReference type="ARBA" id="ARBA00022777"/>
    </source>
</evidence>
<dbReference type="InterPro" id="IPR050428">
    <property type="entry name" value="TCS_sensor_his_kinase"/>
</dbReference>
<dbReference type="NCBIfam" id="NF007345">
    <property type="entry name" value="PRK09835.1"/>
    <property type="match status" value="1"/>
</dbReference>
<dbReference type="GO" id="GO:0005886">
    <property type="term" value="C:plasma membrane"/>
    <property type="evidence" value="ECO:0007669"/>
    <property type="project" value="UniProtKB-SubCell"/>
</dbReference>
<dbReference type="InterPro" id="IPR003660">
    <property type="entry name" value="HAMP_dom"/>
</dbReference>
<keyword evidence="11 14" id="KW-1133">Transmembrane helix</keyword>
<dbReference type="InterPro" id="IPR003661">
    <property type="entry name" value="HisK_dim/P_dom"/>
</dbReference>
<evidence type="ECO:0000256" key="6">
    <source>
        <dbReference type="ARBA" id="ARBA00022679"/>
    </source>
</evidence>
<dbReference type="PROSITE" id="PS50885">
    <property type="entry name" value="HAMP"/>
    <property type="match status" value="1"/>
</dbReference>
<dbReference type="Pfam" id="PF21085">
    <property type="entry name" value="CusS"/>
    <property type="match status" value="1"/>
</dbReference>
<dbReference type="SMART" id="SM00387">
    <property type="entry name" value="HATPase_c"/>
    <property type="match status" value="1"/>
</dbReference>
<dbReference type="InterPro" id="IPR036890">
    <property type="entry name" value="HATPase_C_sf"/>
</dbReference>
<dbReference type="Pfam" id="PF00672">
    <property type="entry name" value="HAMP"/>
    <property type="match status" value="1"/>
</dbReference>
<dbReference type="InterPro" id="IPR004358">
    <property type="entry name" value="Sig_transdc_His_kin-like_C"/>
</dbReference>
<dbReference type="InterPro" id="IPR048590">
    <property type="entry name" value="CusS-like_sensor"/>
</dbReference>
<dbReference type="AlphaFoldDB" id="A0A2X4UAH2"/>
<dbReference type="FunFam" id="1.10.287.130:FF:000001">
    <property type="entry name" value="Two-component sensor histidine kinase"/>
    <property type="match status" value="1"/>
</dbReference>
<feature type="transmembrane region" description="Helical" evidence="14">
    <location>
        <begin position="165"/>
        <end position="185"/>
    </location>
</feature>
<dbReference type="InterPro" id="IPR006290">
    <property type="entry name" value="CztS_silS_copS"/>
</dbReference>
<proteinExistence type="predicted"/>
<dbReference type="CDD" id="cd06225">
    <property type="entry name" value="HAMP"/>
    <property type="match status" value="1"/>
</dbReference>
<dbReference type="GO" id="GO:0005524">
    <property type="term" value="F:ATP binding"/>
    <property type="evidence" value="ECO:0007669"/>
    <property type="project" value="UniProtKB-KW"/>
</dbReference>
<dbReference type="Gene3D" id="1.10.287.130">
    <property type="match status" value="1"/>
</dbReference>
<dbReference type="PROSITE" id="PS50109">
    <property type="entry name" value="HIS_KIN"/>
    <property type="match status" value="1"/>
</dbReference>
<dbReference type="PANTHER" id="PTHR45436">
    <property type="entry name" value="SENSOR HISTIDINE KINASE YKOH"/>
    <property type="match status" value="1"/>
</dbReference>
<keyword evidence="10 14" id="KW-0067">ATP-binding</keyword>
<feature type="transmembrane region" description="Helical" evidence="14">
    <location>
        <begin position="12"/>
        <end position="37"/>
    </location>
</feature>
<dbReference type="Proteomes" id="UP000249005">
    <property type="component" value="Chromosome 1"/>
</dbReference>
<dbReference type="SMART" id="SM00304">
    <property type="entry name" value="HAMP"/>
    <property type="match status" value="1"/>
</dbReference>
<dbReference type="EC" id="2.7.13.3" evidence="14"/>
<dbReference type="SMART" id="SM00388">
    <property type="entry name" value="HisKA"/>
    <property type="match status" value="1"/>
</dbReference>
<evidence type="ECO:0000259" key="16">
    <source>
        <dbReference type="PROSITE" id="PS50885"/>
    </source>
</evidence>
<evidence type="ECO:0000256" key="11">
    <source>
        <dbReference type="ARBA" id="ARBA00022989"/>
    </source>
</evidence>
<keyword evidence="5" id="KW-0597">Phosphoprotein</keyword>
<keyword evidence="4 14" id="KW-0997">Cell inner membrane</keyword>
<gene>
    <name evidence="17" type="primary">cusS</name>
    <name evidence="17" type="ORF">NCTC12151_00639</name>
</gene>
<keyword evidence="13 14" id="KW-0472">Membrane</keyword>
<reference evidence="17 18" key="1">
    <citation type="submission" date="2018-06" db="EMBL/GenBank/DDBJ databases">
        <authorList>
            <consortium name="Pathogen Informatics"/>
            <person name="Doyle S."/>
        </authorList>
    </citation>
    <scope>NUCLEOTIDE SEQUENCE [LARGE SCALE GENOMIC DNA]</scope>
    <source>
        <strain evidence="17 18">NCTC12151</strain>
    </source>
</reference>
<protein>
    <recommendedName>
        <fullName evidence="14">Sensor protein</fullName>
        <ecNumber evidence="14">2.7.13.3</ecNumber>
    </recommendedName>
</protein>
<evidence type="ECO:0000256" key="14">
    <source>
        <dbReference type="RuleBase" id="RU364088"/>
    </source>
</evidence>
<keyword evidence="6 14" id="KW-0808">Transferase</keyword>
<dbReference type="PANTHER" id="PTHR45436:SF15">
    <property type="entry name" value="SENSOR HISTIDINE KINASE CUSS"/>
    <property type="match status" value="1"/>
</dbReference>
<dbReference type="PRINTS" id="PR00344">
    <property type="entry name" value="BCTRLSENSOR"/>
</dbReference>
<evidence type="ECO:0000256" key="7">
    <source>
        <dbReference type="ARBA" id="ARBA00022692"/>
    </source>
</evidence>
<evidence type="ECO:0000256" key="2">
    <source>
        <dbReference type="ARBA" id="ARBA00004429"/>
    </source>
</evidence>
<evidence type="ECO:0000313" key="18">
    <source>
        <dbReference type="Proteomes" id="UP000249005"/>
    </source>
</evidence>
<dbReference type="CDD" id="cd00082">
    <property type="entry name" value="HisKA"/>
    <property type="match status" value="1"/>
</dbReference>
<comment type="function">
    <text evidence="14">Member of a two-component regulatory system.</text>
</comment>
<comment type="subcellular location">
    <subcellularLocation>
        <location evidence="2">Cell inner membrane</location>
        <topology evidence="2">Multi-pass membrane protein</topology>
    </subcellularLocation>
</comment>
<evidence type="ECO:0000256" key="4">
    <source>
        <dbReference type="ARBA" id="ARBA00022519"/>
    </source>
</evidence>
<dbReference type="Gene3D" id="6.10.340.10">
    <property type="match status" value="1"/>
</dbReference>
<evidence type="ECO:0000259" key="15">
    <source>
        <dbReference type="PROSITE" id="PS50109"/>
    </source>
</evidence>
<accession>A0A2X4UAH2</accession>
<evidence type="ECO:0000256" key="3">
    <source>
        <dbReference type="ARBA" id="ARBA00022475"/>
    </source>
</evidence>
<dbReference type="GO" id="GO:0000155">
    <property type="term" value="F:phosphorelay sensor kinase activity"/>
    <property type="evidence" value="ECO:0007669"/>
    <property type="project" value="InterPro"/>
</dbReference>
<comment type="catalytic activity">
    <reaction evidence="1 14">
        <text>ATP + protein L-histidine = ADP + protein N-phospho-L-histidine.</text>
        <dbReference type="EC" id="2.7.13.3"/>
    </reaction>
</comment>
<evidence type="ECO:0000256" key="13">
    <source>
        <dbReference type="ARBA" id="ARBA00023136"/>
    </source>
</evidence>
<keyword evidence="7 14" id="KW-0812">Transmembrane</keyword>
<dbReference type="EMBL" id="LS483470">
    <property type="protein sequence ID" value="SQI36173.1"/>
    <property type="molecule type" value="Genomic_DNA"/>
</dbReference>
<keyword evidence="9 14" id="KW-0418">Kinase</keyword>
<organism evidence="17 18">
    <name type="scientific">Leminorella richardii</name>
    <dbReference type="NCBI Taxonomy" id="158841"/>
    <lineage>
        <taxon>Bacteria</taxon>
        <taxon>Pseudomonadati</taxon>
        <taxon>Pseudomonadota</taxon>
        <taxon>Gammaproteobacteria</taxon>
        <taxon>Enterobacterales</taxon>
        <taxon>Budviciaceae</taxon>
        <taxon>Leminorella</taxon>
    </lineage>
</organism>
<dbReference type="Pfam" id="PF00512">
    <property type="entry name" value="HisKA"/>
    <property type="match status" value="1"/>
</dbReference>
<evidence type="ECO:0000256" key="10">
    <source>
        <dbReference type="ARBA" id="ARBA00022840"/>
    </source>
</evidence>
<dbReference type="FunFam" id="3.30.565.10:FF:000006">
    <property type="entry name" value="Sensor histidine kinase WalK"/>
    <property type="match status" value="1"/>
</dbReference>
<keyword evidence="3 14" id="KW-1003">Cell membrane</keyword>
<dbReference type="KEGG" id="lri:NCTC12151_00639"/>
<dbReference type="OrthoDB" id="9809766at2"/>
<name>A0A2X4UAH2_9GAMM</name>
<keyword evidence="8 14" id="KW-0547">Nucleotide-binding</keyword>
<evidence type="ECO:0000256" key="12">
    <source>
        <dbReference type="ARBA" id="ARBA00023012"/>
    </source>
</evidence>
<dbReference type="CDD" id="cd00075">
    <property type="entry name" value="HATPase"/>
    <property type="match status" value="1"/>
</dbReference>
<dbReference type="Pfam" id="PF02518">
    <property type="entry name" value="HATPase_c"/>
    <property type="match status" value="1"/>
</dbReference>
<dbReference type="RefSeq" id="WP_111739265.1">
    <property type="nucleotide sequence ID" value="NZ_LR698987.1"/>
</dbReference>
<feature type="domain" description="Histidine kinase" evidence="15">
    <location>
        <begin position="246"/>
        <end position="459"/>
    </location>
</feature>
<dbReference type="SUPFAM" id="SSF47384">
    <property type="entry name" value="Homodimeric domain of signal transducing histidine kinase"/>
    <property type="match status" value="1"/>
</dbReference>
<dbReference type="Gene3D" id="3.30.565.10">
    <property type="entry name" value="Histidine kinase-like ATPase, C-terminal domain"/>
    <property type="match status" value="1"/>
</dbReference>
<dbReference type="InterPro" id="IPR003594">
    <property type="entry name" value="HATPase_dom"/>
</dbReference>
<keyword evidence="18" id="KW-1185">Reference proteome</keyword>
<dbReference type="InterPro" id="IPR036097">
    <property type="entry name" value="HisK_dim/P_sf"/>
</dbReference>
<dbReference type="InterPro" id="IPR005467">
    <property type="entry name" value="His_kinase_dom"/>
</dbReference>